<keyword evidence="4" id="KW-1185">Reference proteome</keyword>
<evidence type="ECO:0000313" key="3">
    <source>
        <dbReference type="EMBL" id="KAK9420993.1"/>
    </source>
</evidence>
<dbReference type="InterPro" id="IPR056121">
    <property type="entry name" value="DUF7704"/>
</dbReference>
<name>A0ABR2V254_9PEZI</name>
<evidence type="ECO:0000256" key="1">
    <source>
        <dbReference type="SAM" id="Phobius"/>
    </source>
</evidence>
<feature type="transmembrane region" description="Helical" evidence="1">
    <location>
        <begin position="54"/>
        <end position="74"/>
    </location>
</feature>
<keyword evidence="1" id="KW-0812">Transmembrane</keyword>
<protein>
    <submittedName>
        <fullName evidence="3">EXPERA domain-containing protein</fullName>
    </submittedName>
</protein>
<proteinExistence type="predicted"/>
<keyword evidence="1" id="KW-0472">Membrane</keyword>
<dbReference type="EMBL" id="JARVKF010000212">
    <property type="protein sequence ID" value="KAK9420993.1"/>
    <property type="molecule type" value="Genomic_DNA"/>
</dbReference>
<reference evidence="3 4" key="1">
    <citation type="journal article" date="2024" name="J. Plant Pathol.">
        <title>Sequence and assembly of the genome of Seiridium unicorne, isolate CBS 538.82, causal agent of cypress canker disease.</title>
        <authorList>
            <person name="Scali E."/>
            <person name="Rocca G.D."/>
            <person name="Danti R."/>
            <person name="Garbelotto M."/>
            <person name="Barberini S."/>
            <person name="Baroncelli R."/>
            <person name="Emiliani G."/>
        </authorList>
    </citation>
    <scope>NUCLEOTIDE SEQUENCE [LARGE SCALE GENOMIC DNA]</scope>
    <source>
        <strain evidence="3 4">BM-138-508</strain>
    </source>
</reference>
<dbReference type="Pfam" id="PF24803">
    <property type="entry name" value="DUF7704"/>
    <property type="match status" value="1"/>
</dbReference>
<feature type="transmembrane region" description="Helical" evidence="1">
    <location>
        <begin position="12"/>
        <end position="34"/>
    </location>
</feature>
<accession>A0ABR2V254</accession>
<gene>
    <name evidence="3" type="ORF">SUNI508_06138</name>
</gene>
<feature type="domain" description="DUF7704" evidence="2">
    <location>
        <begin position="6"/>
        <end position="150"/>
    </location>
</feature>
<evidence type="ECO:0000259" key="2">
    <source>
        <dbReference type="Pfam" id="PF24803"/>
    </source>
</evidence>
<dbReference type="Proteomes" id="UP001408356">
    <property type="component" value="Unassembled WGS sequence"/>
</dbReference>
<evidence type="ECO:0000313" key="4">
    <source>
        <dbReference type="Proteomes" id="UP001408356"/>
    </source>
</evidence>
<organism evidence="3 4">
    <name type="scientific">Seiridium unicorne</name>
    <dbReference type="NCBI Taxonomy" id="138068"/>
    <lineage>
        <taxon>Eukaryota</taxon>
        <taxon>Fungi</taxon>
        <taxon>Dikarya</taxon>
        <taxon>Ascomycota</taxon>
        <taxon>Pezizomycotina</taxon>
        <taxon>Sordariomycetes</taxon>
        <taxon>Xylariomycetidae</taxon>
        <taxon>Amphisphaeriales</taxon>
        <taxon>Sporocadaceae</taxon>
        <taxon>Seiridium</taxon>
    </lineage>
</organism>
<keyword evidence="1" id="KW-1133">Transmembrane helix</keyword>
<sequence length="154" mass="17278">MAEITASLLPLIPRIFFLYLEPVLITFGMLMTYANRTPLLSSLPKTSFDIPTMSAPAISCTYLLSMMLYGLIILLSSPPNKRLLKLHIGVLMLADLTHWYALFSTVAEANGGDWGKVLDTASWDPKMWDLAIYPFGTFLVKFATLREWFGPIRG</sequence>
<comment type="caution">
    <text evidence="3">The sequence shown here is derived from an EMBL/GenBank/DDBJ whole genome shotgun (WGS) entry which is preliminary data.</text>
</comment>